<keyword evidence="4 8" id="KW-0732">Signal</keyword>
<evidence type="ECO:0000256" key="1">
    <source>
        <dbReference type="ARBA" id="ARBA00004418"/>
    </source>
</evidence>
<dbReference type="InterPro" id="IPR018046">
    <property type="entry name" value="Pili_assmbl_chaperone_CS"/>
</dbReference>
<proteinExistence type="inferred from homology"/>
<evidence type="ECO:0000256" key="2">
    <source>
        <dbReference type="ARBA" id="ARBA00007399"/>
    </source>
</evidence>
<evidence type="ECO:0000259" key="9">
    <source>
        <dbReference type="Pfam" id="PF00345"/>
    </source>
</evidence>
<dbReference type="Pfam" id="PF00345">
    <property type="entry name" value="PapD_N"/>
    <property type="match status" value="1"/>
</dbReference>
<dbReference type="SUPFAM" id="SSF49354">
    <property type="entry name" value="PapD-like"/>
    <property type="match status" value="1"/>
</dbReference>
<evidence type="ECO:0000256" key="4">
    <source>
        <dbReference type="ARBA" id="ARBA00022729"/>
    </source>
</evidence>
<dbReference type="Gene3D" id="2.60.40.10">
    <property type="entry name" value="Immunoglobulins"/>
    <property type="match status" value="2"/>
</dbReference>
<organism evidence="11">
    <name type="scientific">Serratia fonticola</name>
    <dbReference type="NCBI Taxonomy" id="47917"/>
    <lineage>
        <taxon>Bacteria</taxon>
        <taxon>Pseudomonadati</taxon>
        <taxon>Pseudomonadota</taxon>
        <taxon>Gammaproteobacteria</taxon>
        <taxon>Enterobacterales</taxon>
        <taxon>Yersiniaceae</taxon>
        <taxon>Serratia</taxon>
    </lineage>
</organism>
<comment type="similarity">
    <text evidence="2 7">Belongs to the periplasmic pilus chaperone family.</text>
</comment>
<dbReference type="InterPro" id="IPR001829">
    <property type="entry name" value="Pili_assmbl_chaperone_bac"/>
</dbReference>
<dbReference type="FunFam" id="2.60.40.10:FF:000458">
    <property type="entry name" value="Molecular chaperone FimC"/>
    <property type="match status" value="1"/>
</dbReference>
<dbReference type="InterPro" id="IPR008962">
    <property type="entry name" value="PapD-like_sf"/>
</dbReference>
<evidence type="ECO:0000256" key="5">
    <source>
        <dbReference type="ARBA" id="ARBA00022764"/>
    </source>
</evidence>
<keyword evidence="5" id="KW-0574">Periplasm</keyword>
<feature type="domain" description="Pili assembly chaperone N-terminal" evidence="9">
    <location>
        <begin position="27"/>
        <end position="144"/>
    </location>
</feature>
<dbReference type="InterPro" id="IPR016147">
    <property type="entry name" value="Pili_assmbl_chaperone_N"/>
</dbReference>
<evidence type="ECO:0000313" key="11">
    <source>
        <dbReference type="EMBL" id="TVZ68400.1"/>
    </source>
</evidence>
<dbReference type="GO" id="GO:0071555">
    <property type="term" value="P:cell wall organization"/>
    <property type="evidence" value="ECO:0007669"/>
    <property type="project" value="InterPro"/>
</dbReference>
<feature type="chain" id="PRO_5022041790" evidence="8">
    <location>
        <begin position="26"/>
        <end position="261"/>
    </location>
</feature>
<evidence type="ECO:0000256" key="3">
    <source>
        <dbReference type="ARBA" id="ARBA00022558"/>
    </source>
</evidence>
<dbReference type="PROSITE" id="PS00635">
    <property type="entry name" value="PILI_CHAPERONE"/>
    <property type="match status" value="1"/>
</dbReference>
<dbReference type="GO" id="GO:0030288">
    <property type="term" value="C:outer membrane-bounded periplasmic space"/>
    <property type="evidence" value="ECO:0007669"/>
    <property type="project" value="InterPro"/>
</dbReference>
<dbReference type="InterPro" id="IPR050643">
    <property type="entry name" value="Periplasmic_pilus_chap"/>
</dbReference>
<evidence type="ECO:0000256" key="6">
    <source>
        <dbReference type="ARBA" id="ARBA00023186"/>
    </source>
</evidence>
<dbReference type="InterPro" id="IPR013783">
    <property type="entry name" value="Ig-like_fold"/>
</dbReference>
<comment type="caution">
    <text evidence="11">The sequence shown here is derived from an EMBL/GenBank/DDBJ whole genome shotgun (WGS) entry which is preliminary data.</text>
</comment>
<reference evidence="11" key="2">
    <citation type="submission" date="2019-08" db="EMBL/GenBank/DDBJ databases">
        <title>Investigation of anaerobic lignin degradation for improved lignocellulosic biofuels.</title>
        <authorList>
            <person name="Deangelis K.PhD."/>
        </authorList>
    </citation>
    <scope>NUCLEOTIDE SEQUENCE [LARGE SCALE GENOMIC DNA]</scope>
    <source>
        <strain evidence="11">128R</strain>
    </source>
</reference>
<dbReference type="PRINTS" id="PR00969">
    <property type="entry name" value="CHAPERONPILI"/>
</dbReference>
<keyword evidence="3" id="KW-1029">Fimbrium biogenesis</keyword>
<name>A0A542BKM8_SERFO</name>
<evidence type="ECO:0000256" key="7">
    <source>
        <dbReference type="RuleBase" id="RU003918"/>
    </source>
</evidence>
<reference evidence="11" key="1">
    <citation type="submission" date="2019-06" db="EMBL/GenBank/DDBJ databases">
        <authorList>
            <person name="Deangelis K."/>
            <person name="Huntemann M."/>
            <person name="Clum A."/>
            <person name="Pillay M."/>
            <person name="Palaniappan K."/>
            <person name="Varghese N."/>
            <person name="Mikhailova N."/>
            <person name="Stamatis D."/>
            <person name="Reddy T."/>
            <person name="Daum C."/>
            <person name="Shapiro N."/>
            <person name="Ivanova N."/>
            <person name="Kyrpides N."/>
            <person name="Woyke T."/>
        </authorList>
    </citation>
    <scope>NUCLEOTIDE SEQUENCE [LARGE SCALE GENOMIC DNA]</scope>
    <source>
        <strain evidence="11">128R</strain>
    </source>
</reference>
<dbReference type="Pfam" id="PF02753">
    <property type="entry name" value="PapD_C"/>
    <property type="match status" value="1"/>
</dbReference>
<gene>
    <name evidence="11" type="ORF">FHU10_0832</name>
</gene>
<dbReference type="InterPro" id="IPR016148">
    <property type="entry name" value="Pili_assmbl_chaperone_C"/>
</dbReference>
<evidence type="ECO:0000256" key="8">
    <source>
        <dbReference type="SAM" id="SignalP"/>
    </source>
</evidence>
<feature type="domain" description="Pili assembly chaperone C-terminal" evidence="10">
    <location>
        <begin position="170"/>
        <end position="230"/>
    </location>
</feature>
<dbReference type="PROSITE" id="PS51257">
    <property type="entry name" value="PROKAR_LIPOPROTEIN"/>
    <property type="match status" value="1"/>
</dbReference>
<dbReference type="InterPro" id="IPR036316">
    <property type="entry name" value="Pili_assmbl_chap_C_dom_sf"/>
</dbReference>
<evidence type="ECO:0000259" key="10">
    <source>
        <dbReference type="Pfam" id="PF02753"/>
    </source>
</evidence>
<comment type="subcellular location">
    <subcellularLocation>
        <location evidence="1 7">Periplasm</location>
    </subcellularLocation>
</comment>
<dbReference type="EMBL" id="VISQ01000001">
    <property type="protein sequence ID" value="TVZ68400.1"/>
    <property type="molecule type" value="Genomic_DNA"/>
</dbReference>
<dbReference type="PANTHER" id="PTHR30251:SF6">
    <property type="entry name" value="FIMBRIAL CHAPERONE YFCS-RELATED"/>
    <property type="match status" value="1"/>
</dbReference>
<feature type="signal peptide" evidence="8">
    <location>
        <begin position="1"/>
        <end position="25"/>
    </location>
</feature>
<dbReference type="SUPFAM" id="SSF49584">
    <property type="entry name" value="Periplasmic chaperone C-domain"/>
    <property type="match status" value="1"/>
</dbReference>
<dbReference type="AlphaFoldDB" id="A0A542BKM8"/>
<sequence>MEDLKKRVVCAITLLASCYCLNANAALTIDRSRLVFNEGDKSVSINVANRNTQDPYLAQVWLENEQEQKISGPLMILPPVQRIEPNGKTLVRVQALADLASLPKDRESVYWFNLREIPPKNEKANVLTLAVQTRLKVFYRPKALAVDPSADTVPGTETLTLTREGSQMVVNNPTPYHFTFVELRNGAKGNAIAGFDPDMVAPKGTLKLNVPVSSVGNSPALIFVNDYGSQRLLPFTCTGNTCKAGRPENPVAAPNKPSTSH</sequence>
<keyword evidence="6 7" id="KW-0143">Chaperone</keyword>
<accession>A0A542BKM8</accession>
<dbReference type="PANTHER" id="PTHR30251">
    <property type="entry name" value="PILUS ASSEMBLY CHAPERONE"/>
    <property type="match status" value="1"/>
</dbReference>
<dbReference type="OrthoDB" id="9131059at2"/>
<protein>
    <submittedName>
        <fullName evidence="11">P pilus assembly chaperone PapD</fullName>
    </submittedName>
</protein>